<sequence length="389" mass="42223">MRILHTSDWHIGRTFHGESTLEHLDTVLRALTDFVPEHGVDVVVVAGDIFDSAAPAAGAFDFLSDALQRLRATGAVVVVSSGNHDSAARLRFPAAWARLAGIHISADPAQPVAPVELHDSHGTVRCYPIPYLEPALVRHLPGAEAVRTQEDALRWATDAVRADVEANGADGDRTLVLAHCFAAGVPETTPGDDIERDLTAGGIDVVPTSLFDGFDYVALGHIHSHVELTERVRYSGAPLHYSFSEAGAPRGVWLVDLDGDGFAGARWLDLPVPRALARLRGELEALLHDDDAAAAEGDWVQAQLTDAARPIDAMRRLRTRFPHAVHLEYDPPNVSANATAHLELLAEHTSDEQRLRGFIEFVRGEAATPAELRELDDLLTEARSKEAQR</sequence>
<evidence type="ECO:0000256" key="2">
    <source>
        <dbReference type="ARBA" id="ARBA00011322"/>
    </source>
</evidence>
<dbReference type="InterPro" id="IPR041796">
    <property type="entry name" value="Mre11_N"/>
</dbReference>
<keyword evidence="5 7" id="KW-0378">Hydrolase</keyword>
<keyword evidence="4 7" id="KW-0540">Nuclease</keyword>
<dbReference type="CDD" id="cd00840">
    <property type="entry name" value="MPP_Mre11_N"/>
    <property type="match status" value="1"/>
</dbReference>
<dbReference type="RefSeq" id="WP_019617375.1">
    <property type="nucleotide sequence ID" value="NZ_JBHUNE010000008.1"/>
</dbReference>
<dbReference type="Pfam" id="PF12320">
    <property type="entry name" value="SbcD_C"/>
    <property type="match status" value="1"/>
</dbReference>
<feature type="domain" description="Nuclease SbcCD subunit D C-terminal" evidence="9">
    <location>
        <begin position="273"/>
        <end position="348"/>
    </location>
</feature>
<evidence type="ECO:0000256" key="7">
    <source>
        <dbReference type="RuleBase" id="RU363069"/>
    </source>
</evidence>
<dbReference type="GO" id="GO:0004527">
    <property type="term" value="F:exonuclease activity"/>
    <property type="evidence" value="ECO:0007669"/>
    <property type="project" value="UniProtKB-KW"/>
</dbReference>
<keyword evidence="7" id="KW-0233">DNA recombination</keyword>
<dbReference type="PANTHER" id="PTHR30337:SF0">
    <property type="entry name" value="NUCLEASE SBCCD SUBUNIT D"/>
    <property type="match status" value="1"/>
</dbReference>
<evidence type="ECO:0000256" key="4">
    <source>
        <dbReference type="ARBA" id="ARBA00022722"/>
    </source>
</evidence>
<evidence type="ECO:0000313" key="11">
    <source>
        <dbReference type="Proteomes" id="UP001597492"/>
    </source>
</evidence>
<evidence type="ECO:0000259" key="9">
    <source>
        <dbReference type="Pfam" id="PF12320"/>
    </source>
</evidence>
<evidence type="ECO:0000259" key="8">
    <source>
        <dbReference type="Pfam" id="PF00149"/>
    </source>
</evidence>
<dbReference type="InterPro" id="IPR026843">
    <property type="entry name" value="SbcD_C"/>
</dbReference>
<dbReference type="PANTHER" id="PTHR30337">
    <property type="entry name" value="COMPONENT OF ATP-DEPENDENT DSDNA EXONUCLEASE"/>
    <property type="match status" value="1"/>
</dbReference>
<keyword evidence="11" id="KW-1185">Reference proteome</keyword>
<keyword evidence="6 7" id="KW-0269">Exonuclease</keyword>
<organism evidence="10 11">
    <name type="scientific">Gulosibacter faecalis</name>
    <dbReference type="NCBI Taxonomy" id="272240"/>
    <lineage>
        <taxon>Bacteria</taxon>
        <taxon>Bacillati</taxon>
        <taxon>Actinomycetota</taxon>
        <taxon>Actinomycetes</taxon>
        <taxon>Micrococcales</taxon>
        <taxon>Microbacteriaceae</taxon>
        <taxon>Gulosibacter</taxon>
    </lineage>
</organism>
<evidence type="ECO:0000256" key="3">
    <source>
        <dbReference type="ARBA" id="ARBA00013365"/>
    </source>
</evidence>
<dbReference type="InterPro" id="IPR004593">
    <property type="entry name" value="SbcD"/>
</dbReference>
<dbReference type="InterPro" id="IPR004843">
    <property type="entry name" value="Calcineurin-like_PHP"/>
</dbReference>
<comment type="similarity">
    <text evidence="1 7">Belongs to the SbcD family.</text>
</comment>
<reference evidence="11" key="1">
    <citation type="journal article" date="2019" name="Int. J. Syst. Evol. Microbiol.">
        <title>The Global Catalogue of Microorganisms (GCM) 10K type strain sequencing project: providing services to taxonomists for standard genome sequencing and annotation.</title>
        <authorList>
            <consortium name="The Broad Institute Genomics Platform"/>
            <consortium name="The Broad Institute Genome Sequencing Center for Infectious Disease"/>
            <person name="Wu L."/>
            <person name="Ma J."/>
        </authorList>
    </citation>
    <scope>NUCLEOTIDE SEQUENCE [LARGE SCALE GENOMIC DNA]</scope>
    <source>
        <strain evidence="11">TISTR 1514</strain>
    </source>
</reference>
<dbReference type="InterPro" id="IPR029052">
    <property type="entry name" value="Metallo-depent_PP-like"/>
</dbReference>
<evidence type="ECO:0000256" key="5">
    <source>
        <dbReference type="ARBA" id="ARBA00022801"/>
    </source>
</evidence>
<keyword evidence="7" id="KW-0235">DNA replication</keyword>
<evidence type="ECO:0000313" key="10">
    <source>
        <dbReference type="EMBL" id="MFD2759043.1"/>
    </source>
</evidence>
<comment type="function">
    <text evidence="7">SbcCD cleaves DNA hairpin structures. These structures can inhibit DNA replication and are intermediates in certain DNA recombination reactions. The complex acts as a 3'-&gt;5' double strand exonuclease that can open hairpins. It also has a 5' single-strand endonuclease activity.</text>
</comment>
<dbReference type="SUPFAM" id="SSF56300">
    <property type="entry name" value="Metallo-dependent phosphatases"/>
    <property type="match status" value="1"/>
</dbReference>
<accession>A0ABW5V153</accession>
<feature type="domain" description="Calcineurin-like phosphoesterase" evidence="8">
    <location>
        <begin position="1"/>
        <end position="224"/>
    </location>
</feature>
<dbReference type="Pfam" id="PF00149">
    <property type="entry name" value="Metallophos"/>
    <property type="match status" value="1"/>
</dbReference>
<dbReference type="InterPro" id="IPR050535">
    <property type="entry name" value="DNA_Repair-Maintenance_Comp"/>
</dbReference>
<dbReference type="Gene3D" id="3.60.21.10">
    <property type="match status" value="1"/>
</dbReference>
<dbReference type="NCBIfam" id="TIGR00619">
    <property type="entry name" value="sbcd"/>
    <property type="match status" value="1"/>
</dbReference>
<dbReference type="Proteomes" id="UP001597492">
    <property type="component" value="Unassembled WGS sequence"/>
</dbReference>
<keyword evidence="7" id="KW-0255">Endonuclease</keyword>
<protein>
    <recommendedName>
        <fullName evidence="3 7">Nuclease SbcCD subunit D</fullName>
    </recommendedName>
</protein>
<gene>
    <name evidence="7" type="primary">sbcD</name>
    <name evidence="10" type="ORF">ACFSW7_11720</name>
</gene>
<comment type="subunit">
    <text evidence="2 7">Heterodimer of SbcC and SbcD.</text>
</comment>
<evidence type="ECO:0000256" key="6">
    <source>
        <dbReference type="ARBA" id="ARBA00022839"/>
    </source>
</evidence>
<name>A0ABW5V153_9MICO</name>
<evidence type="ECO:0000256" key="1">
    <source>
        <dbReference type="ARBA" id="ARBA00010555"/>
    </source>
</evidence>
<comment type="caution">
    <text evidence="10">The sequence shown here is derived from an EMBL/GenBank/DDBJ whole genome shotgun (WGS) entry which is preliminary data.</text>
</comment>
<proteinExistence type="inferred from homology"/>
<dbReference type="EMBL" id="JBHUNE010000008">
    <property type="protein sequence ID" value="MFD2759043.1"/>
    <property type="molecule type" value="Genomic_DNA"/>
</dbReference>